<protein>
    <submittedName>
        <fullName evidence="2">Uncharacterized protein</fullName>
    </submittedName>
</protein>
<organism evidence="2 3">
    <name type="scientific">Aphanizomenon flos-aquae WA102</name>
    <dbReference type="NCBI Taxonomy" id="1710896"/>
    <lineage>
        <taxon>Bacteria</taxon>
        <taxon>Bacillati</taxon>
        <taxon>Cyanobacteriota</taxon>
        <taxon>Cyanophyceae</taxon>
        <taxon>Nostocales</taxon>
        <taxon>Aphanizomenonaceae</taxon>
        <taxon>Aphanizomenon</taxon>
    </lineage>
</organism>
<sequence>MLQDWDFIGVSLGCGQMFVWWFWGRLRGAIAKNTKPLLCGYCNMFFVAKVGQTLDFLADGTGVDGMLVQI</sequence>
<evidence type="ECO:0000313" key="3">
    <source>
        <dbReference type="Proteomes" id="UP000092093"/>
    </source>
</evidence>
<dbReference type="EMBL" id="LJOW01000140">
    <property type="protein sequence ID" value="OBQ41662.1"/>
    <property type="molecule type" value="Genomic_DNA"/>
</dbReference>
<keyword evidence="1" id="KW-0472">Membrane</keyword>
<keyword evidence="1" id="KW-1133">Transmembrane helix</keyword>
<feature type="transmembrane region" description="Helical" evidence="1">
    <location>
        <begin position="6"/>
        <end position="23"/>
    </location>
</feature>
<comment type="caution">
    <text evidence="2">The sequence shown here is derived from an EMBL/GenBank/DDBJ whole genome shotgun (WGS) entry which is preliminary data.</text>
</comment>
<keyword evidence="1" id="KW-0812">Transmembrane</keyword>
<dbReference type="AlphaFoldDB" id="A0A1B7WX53"/>
<accession>A0A1B7WX53</accession>
<dbReference type="Proteomes" id="UP000092093">
    <property type="component" value="Unassembled WGS sequence"/>
</dbReference>
<evidence type="ECO:0000256" key="1">
    <source>
        <dbReference type="SAM" id="Phobius"/>
    </source>
</evidence>
<reference evidence="2 3" key="1">
    <citation type="submission" date="2015-09" db="EMBL/GenBank/DDBJ databases">
        <title>Aphanizomenon flos-aquae WA102.</title>
        <authorList>
            <person name="Driscoll C."/>
        </authorList>
    </citation>
    <scope>NUCLEOTIDE SEQUENCE [LARGE SCALE GENOMIC DNA]</scope>
    <source>
        <strain evidence="2">WA102</strain>
    </source>
</reference>
<evidence type="ECO:0000313" key="2">
    <source>
        <dbReference type="EMBL" id="OBQ41662.1"/>
    </source>
</evidence>
<gene>
    <name evidence="2" type="ORF">AN484_20525</name>
</gene>
<name>A0A1B7WX53_APHFL</name>
<proteinExistence type="predicted"/>